<accession>A0A3R9EKK0</accession>
<evidence type="ECO:0000259" key="2">
    <source>
        <dbReference type="Pfam" id="PF01243"/>
    </source>
</evidence>
<keyword evidence="1" id="KW-0560">Oxidoreductase</keyword>
<dbReference type="PANTHER" id="PTHR35176:SF6">
    <property type="entry name" value="HEME OXYGENASE HI_0854-RELATED"/>
    <property type="match status" value="1"/>
</dbReference>
<keyword evidence="4" id="KW-1185">Reference proteome</keyword>
<evidence type="ECO:0000256" key="1">
    <source>
        <dbReference type="ARBA" id="ARBA00023002"/>
    </source>
</evidence>
<dbReference type="InterPro" id="IPR011576">
    <property type="entry name" value="Pyridox_Oxase_N"/>
</dbReference>
<sequence>MVLTKEEREEFLAQPHVGALSVVERPDRAPLVVPIWYQYTPGGELWVRTGPGARKTRAILAAGRFSLLAQRTSPTVRYVSVEGPVTRTEPDSEERSLEMASRYLPPGAAEEFVAYERKELGEHITVFLRPEHWLSADLGPG</sequence>
<reference evidence="3 4" key="1">
    <citation type="submission" date="2018-12" db="EMBL/GenBank/DDBJ databases">
        <title>Amycolatopsis eburnea sp. nov. actinomycete associate with arbuscular mycorrhiza fungal spore.</title>
        <authorList>
            <person name="Lumyong S."/>
            <person name="Chaiya L."/>
        </authorList>
    </citation>
    <scope>NUCLEOTIDE SEQUENCE [LARGE SCALE GENOMIC DNA]</scope>
    <source>
        <strain evidence="3 4">GLM-1</strain>
    </source>
</reference>
<dbReference type="SUPFAM" id="SSF50475">
    <property type="entry name" value="FMN-binding split barrel"/>
    <property type="match status" value="1"/>
</dbReference>
<evidence type="ECO:0000313" key="4">
    <source>
        <dbReference type="Proteomes" id="UP000267081"/>
    </source>
</evidence>
<dbReference type="GO" id="GO:0016627">
    <property type="term" value="F:oxidoreductase activity, acting on the CH-CH group of donors"/>
    <property type="evidence" value="ECO:0007669"/>
    <property type="project" value="TreeGrafter"/>
</dbReference>
<proteinExistence type="predicted"/>
<dbReference type="AlphaFoldDB" id="A0A3R9EKK0"/>
<evidence type="ECO:0000313" key="3">
    <source>
        <dbReference type="EMBL" id="RSD09367.1"/>
    </source>
</evidence>
<dbReference type="Pfam" id="PF01243">
    <property type="entry name" value="PNPOx_N"/>
    <property type="match status" value="1"/>
</dbReference>
<dbReference type="GO" id="GO:0005829">
    <property type="term" value="C:cytosol"/>
    <property type="evidence" value="ECO:0007669"/>
    <property type="project" value="TreeGrafter"/>
</dbReference>
<dbReference type="InterPro" id="IPR052019">
    <property type="entry name" value="F420H2_bilvrd_red/Heme_oxyg"/>
</dbReference>
<name>A0A3R9EKK0_9PSEU</name>
<gene>
    <name evidence="3" type="ORF">EIY87_40740</name>
</gene>
<dbReference type="Proteomes" id="UP000267081">
    <property type="component" value="Unassembled WGS sequence"/>
</dbReference>
<feature type="domain" description="Pyridoxamine 5'-phosphate oxidase N-terminal" evidence="2">
    <location>
        <begin position="5"/>
        <end position="103"/>
    </location>
</feature>
<protein>
    <submittedName>
        <fullName evidence="3">Pyridoxamine 5'-phosphate oxidase family protein</fullName>
    </submittedName>
</protein>
<comment type="caution">
    <text evidence="3">The sequence shown here is derived from an EMBL/GenBank/DDBJ whole genome shotgun (WGS) entry which is preliminary data.</text>
</comment>
<dbReference type="GO" id="GO:0070967">
    <property type="term" value="F:coenzyme F420 binding"/>
    <property type="evidence" value="ECO:0007669"/>
    <property type="project" value="TreeGrafter"/>
</dbReference>
<dbReference type="RefSeq" id="WP_125315303.1">
    <property type="nucleotide sequence ID" value="NZ_RSEC01000061.1"/>
</dbReference>
<dbReference type="InterPro" id="IPR012349">
    <property type="entry name" value="Split_barrel_FMN-bd"/>
</dbReference>
<organism evidence="3 4">
    <name type="scientific">Amycolatopsis eburnea</name>
    <dbReference type="NCBI Taxonomy" id="2267691"/>
    <lineage>
        <taxon>Bacteria</taxon>
        <taxon>Bacillati</taxon>
        <taxon>Actinomycetota</taxon>
        <taxon>Actinomycetes</taxon>
        <taxon>Pseudonocardiales</taxon>
        <taxon>Pseudonocardiaceae</taxon>
        <taxon>Amycolatopsis</taxon>
    </lineage>
</organism>
<dbReference type="EMBL" id="RSEC01000061">
    <property type="protein sequence ID" value="RSD09367.1"/>
    <property type="molecule type" value="Genomic_DNA"/>
</dbReference>
<dbReference type="Gene3D" id="2.30.110.10">
    <property type="entry name" value="Electron Transport, Fmn-binding Protein, Chain A"/>
    <property type="match status" value="1"/>
</dbReference>
<dbReference type="OrthoDB" id="5242787at2"/>
<dbReference type="PANTHER" id="PTHR35176">
    <property type="entry name" value="HEME OXYGENASE HI_0854-RELATED"/>
    <property type="match status" value="1"/>
</dbReference>